<dbReference type="InterPro" id="IPR002182">
    <property type="entry name" value="NB-ARC"/>
</dbReference>
<organism evidence="5">
    <name type="scientific">Rhizophora mucronata</name>
    <name type="common">Asiatic mangrove</name>
    <dbReference type="NCBI Taxonomy" id="61149"/>
    <lineage>
        <taxon>Eukaryota</taxon>
        <taxon>Viridiplantae</taxon>
        <taxon>Streptophyta</taxon>
        <taxon>Embryophyta</taxon>
        <taxon>Tracheophyta</taxon>
        <taxon>Spermatophyta</taxon>
        <taxon>Magnoliopsida</taxon>
        <taxon>eudicotyledons</taxon>
        <taxon>Gunneridae</taxon>
        <taxon>Pentapetalae</taxon>
        <taxon>rosids</taxon>
        <taxon>fabids</taxon>
        <taxon>Malpighiales</taxon>
        <taxon>Rhizophoraceae</taxon>
        <taxon>Rhizophora</taxon>
    </lineage>
</organism>
<evidence type="ECO:0000256" key="2">
    <source>
        <dbReference type="ARBA" id="ARBA00022821"/>
    </source>
</evidence>
<feature type="region of interest" description="Disordered" evidence="3">
    <location>
        <begin position="128"/>
        <end position="159"/>
    </location>
</feature>
<dbReference type="EMBL" id="GGEC01087727">
    <property type="protein sequence ID" value="MBX68211.1"/>
    <property type="molecule type" value="Transcribed_RNA"/>
</dbReference>
<evidence type="ECO:0000256" key="3">
    <source>
        <dbReference type="SAM" id="MobiDB-lite"/>
    </source>
</evidence>
<evidence type="ECO:0000259" key="4">
    <source>
        <dbReference type="SMART" id="SM00382"/>
    </source>
</evidence>
<evidence type="ECO:0000256" key="1">
    <source>
        <dbReference type="ARBA" id="ARBA00022737"/>
    </source>
</evidence>
<evidence type="ECO:0000313" key="5">
    <source>
        <dbReference type="EMBL" id="MBX68211.1"/>
    </source>
</evidence>
<dbReference type="Pfam" id="PF23598">
    <property type="entry name" value="LRR_14"/>
    <property type="match status" value="1"/>
</dbReference>
<dbReference type="AlphaFoldDB" id="A0A2P2QMP5"/>
<keyword evidence="1" id="KW-0677">Repeat</keyword>
<dbReference type="InterPro" id="IPR055414">
    <property type="entry name" value="LRR_R13L4/SHOC2-like"/>
</dbReference>
<sequence length="909" mass="104556">MAVEITVTVLIAKLQDLLAQKEISYPRLRSQATWSIAKLQWLQTLLTEVENKRESSAQKELFVELLRNLYAAEGNIESFFLRSSLRSPSLTVIKMNPFAFFGSAWSQILLSSEMEKLTSNLTKFSSQYSECRPDHPGRNKDARDHQIRPALGDQSHHPRRWKRMASFAEEPDDDVLKDQEQELAEVILGSHSFPFVVSVVGGRGSGKTTLMRRVCNRVDIKRQFENCLAWVHVSNDYEERDLLKGILTQFRVSKKEERLAIELLRERVRKVLVQKKYLIVLDDVQSPDVWEDLRFAFPHSSNGSRIVLTTRDANVAHHFDPWMSFSLQLRRLTDEESWTLFLKKVQRGEDSLISSGLLSLKGEILSKCGGVPLTIVMLGGMFFTKQLNYQVWSRLIGHGSFDEDPSDSMNIVAVGYEDLPSALKPCLLYLGLFPRSYEIPVRRLFRLWLAEGLATPTAGQHISPEDLVETYFEELVNRNMIEVEKWRLDGSPKKCCMPGALYDTLSQDAMAKGFFHVHRNLDYKKEPQFNVQRIAEYLDIKSYPSSDPYIQHLRSYISFNTRKGDTPADEVDKLLNKIVAKRGFGLLTVLDLENIYKPFLSEALGKLLRLKYLGLRWTFLDSVPQSVGKLPCLETLDVKHTNITTLPVSIWHAKKLRHLYMNNIHFDMCAKMSPCIDSLAHLQTLWGLLIGKNNSAINWLQRLISIRKLGLTCHSSTLGTITDWITKLMDLESLRLRSINGFYEPSELNVKTLKGHKKLNDLYLLGRLRRNVNMRELLPANLRVLTLSVSQLEEDPMPILGELPHLHILRLFAHSYLGKGMKCLPATFPELRVLKLWMLEELEEWDMGHKSMPVLQVLEIRRCRKMRPPVGLQQRYLEELTLTNMPEDFVADIKAIVSKDVFVKVHNCE</sequence>
<dbReference type="SMART" id="SM00382">
    <property type="entry name" value="AAA"/>
    <property type="match status" value="1"/>
</dbReference>
<dbReference type="InterPro" id="IPR044974">
    <property type="entry name" value="Disease_R_plants"/>
</dbReference>
<dbReference type="Pfam" id="PF00931">
    <property type="entry name" value="NB-ARC"/>
    <property type="match status" value="1"/>
</dbReference>
<dbReference type="InterPro" id="IPR042197">
    <property type="entry name" value="Apaf_helical"/>
</dbReference>
<dbReference type="Gene3D" id="1.10.10.10">
    <property type="entry name" value="Winged helix-like DNA-binding domain superfamily/Winged helix DNA-binding domain"/>
    <property type="match status" value="1"/>
</dbReference>
<dbReference type="SUPFAM" id="SSF52058">
    <property type="entry name" value="L domain-like"/>
    <property type="match status" value="1"/>
</dbReference>
<dbReference type="Pfam" id="PF23559">
    <property type="entry name" value="WHD_DRP"/>
    <property type="match status" value="1"/>
</dbReference>
<dbReference type="InterPro" id="IPR058922">
    <property type="entry name" value="WHD_DRP"/>
</dbReference>
<reference evidence="5" key="1">
    <citation type="submission" date="2018-02" db="EMBL/GenBank/DDBJ databases">
        <title>Rhizophora mucronata_Transcriptome.</title>
        <authorList>
            <person name="Meera S.P."/>
            <person name="Sreeshan A."/>
            <person name="Augustine A."/>
        </authorList>
    </citation>
    <scope>NUCLEOTIDE SEQUENCE</scope>
    <source>
        <tissue evidence="5">Leaf</tissue>
    </source>
</reference>
<feature type="domain" description="AAA+ ATPase" evidence="4">
    <location>
        <begin position="193"/>
        <end position="333"/>
    </location>
</feature>
<dbReference type="PANTHER" id="PTHR23155">
    <property type="entry name" value="DISEASE RESISTANCE PROTEIN RP"/>
    <property type="match status" value="1"/>
</dbReference>
<dbReference type="GO" id="GO:0098542">
    <property type="term" value="P:defense response to other organism"/>
    <property type="evidence" value="ECO:0007669"/>
    <property type="project" value="TreeGrafter"/>
</dbReference>
<dbReference type="SUPFAM" id="SSF52540">
    <property type="entry name" value="P-loop containing nucleoside triphosphate hydrolases"/>
    <property type="match status" value="1"/>
</dbReference>
<dbReference type="InterPro" id="IPR003593">
    <property type="entry name" value="AAA+_ATPase"/>
</dbReference>
<name>A0A2P2QMP5_RHIMU</name>
<dbReference type="Gene3D" id="3.80.10.10">
    <property type="entry name" value="Ribonuclease Inhibitor"/>
    <property type="match status" value="2"/>
</dbReference>
<proteinExistence type="predicted"/>
<dbReference type="InterPro" id="IPR027417">
    <property type="entry name" value="P-loop_NTPase"/>
</dbReference>
<dbReference type="InterPro" id="IPR036388">
    <property type="entry name" value="WH-like_DNA-bd_sf"/>
</dbReference>
<dbReference type="GO" id="GO:0043531">
    <property type="term" value="F:ADP binding"/>
    <property type="evidence" value="ECO:0007669"/>
    <property type="project" value="InterPro"/>
</dbReference>
<dbReference type="Gene3D" id="3.40.50.300">
    <property type="entry name" value="P-loop containing nucleotide triphosphate hydrolases"/>
    <property type="match status" value="1"/>
</dbReference>
<accession>A0A2P2QMP5</accession>
<dbReference type="InterPro" id="IPR032675">
    <property type="entry name" value="LRR_dom_sf"/>
</dbReference>
<protein>
    <submittedName>
        <fullName evidence="5">Putative disease resistance protein RF9</fullName>
    </submittedName>
</protein>
<dbReference type="Gene3D" id="1.10.8.430">
    <property type="entry name" value="Helical domain of apoptotic protease-activating factors"/>
    <property type="match status" value="1"/>
</dbReference>
<dbReference type="PANTHER" id="PTHR23155:SF955">
    <property type="entry name" value="AAA+ ATPASE DOMAIN-CONTAINING PROTEIN"/>
    <property type="match status" value="1"/>
</dbReference>
<keyword evidence="2" id="KW-0611">Plant defense</keyword>
<feature type="compositionally biased region" description="Basic and acidic residues" evidence="3">
    <location>
        <begin position="131"/>
        <end position="147"/>
    </location>
</feature>
<dbReference type="PRINTS" id="PR00364">
    <property type="entry name" value="DISEASERSIST"/>
</dbReference>